<evidence type="ECO:0000259" key="4">
    <source>
        <dbReference type="SMART" id="SM01402"/>
    </source>
</evidence>
<keyword evidence="3" id="KW-0687">Ribonucleoprotein</keyword>
<evidence type="ECO:0000256" key="3">
    <source>
        <dbReference type="ARBA" id="ARBA00023274"/>
    </source>
</evidence>
<keyword evidence="2 5" id="KW-0689">Ribosomal protein</keyword>
<sequence>MSKIKQYEVTDGKLVRKKQFCPEEGCGPGVFLAVHKDRVSCGKCGYTKFN</sequence>
<dbReference type="InterPro" id="IPR002906">
    <property type="entry name" value="Ribosomal_eS31"/>
</dbReference>
<dbReference type="GO" id="GO:1990904">
    <property type="term" value="C:ribonucleoprotein complex"/>
    <property type="evidence" value="ECO:0007669"/>
    <property type="project" value="UniProtKB-KW"/>
</dbReference>
<evidence type="ECO:0000313" key="6">
    <source>
        <dbReference type="Proteomes" id="UP000183080"/>
    </source>
</evidence>
<dbReference type="GO" id="GO:0003735">
    <property type="term" value="F:structural constituent of ribosome"/>
    <property type="evidence" value="ECO:0007669"/>
    <property type="project" value="InterPro"/>
</dbReference>
<keyword evidence="1" id="KW-0862">Zinc</keyword>
<evidence type="ECO:0000313" key="5">
    <source>
        <dbReference type="EMBL" id="OIR20628.1"/>
    </source>
</evidence>
<organism evidence="5 6">
    <name type="scientific">Marine Group III euryarchaeote CG-Epi1</name>
    <dbReference type="NCBI Taxonomy" id="1888995"/>
    <lineage>
        <taxon>Archaea</taxon>
        <taxon>Methanobacteriati</taxon>
        <taxon>Thermoplasmatota</taxon>
        <taxon>Thermoplasmata</taxon>
        <taxon>Candidatus Thermoprofundales</taxon>
    </lineage>
</organism>
<dbReference type="SMART" id="SM01402">
    <property type="entry name" value="Ribosomal_S27"/>
    <property type="match status" value="1"/>
</dbReference>
<name>A0A1J5U3K9_9ARCH</name>
<dbReference type="GO" id="GO:0006412">
    <property type="term" value="P:translation"/>
    <property type="evidence" value="ECO:0007669"/>
    <property type="project" value="InterPro"/>
</dbReference>
<reference evidence="5 6" key="1">
    <citation type="submission" date="2016-08" db="EMBL/GenBank/DDBJ databases">
        <title>New Insights into Marine Group III Euryarchaeota, from dark to light.</title>
        <authorList>
            <person name="Haro-Moreno J.M."/>
            <person name="Rodriguez-Valera F."/>
            <person name="Lopez-Garcia P."/>
            <person name="Moreira D."/>
            <person name="Martin-Cuadrado A.B."/>
        </authorList>
    </citation>
    <scope>NUCLEOTIDE SEQUENCE [LARGE SCALE GENOMIC DNA]</scope>
    <source>
        <strain evidence="5">CG-Epi1</strain>
    </source>
</reference>
<accession>A0A1J5U3K9</accession>
<dbReference type="InterPro" id="IPR038582">
    <property type="entry name" value="Ribosomal_eS31_euk-type_sf"/>
</dbReference>
<dbReference type="STRING" id="1888995.BD935_04840"/>
<dbReference type="Proteomes" id="UP000183080">
    <property type="component" value="Unassembled WGS sequence"/>
</dbReference>
<dbReference type="Pfam" id="PF01599">
    <property type="entry name" value="Ribosomal_S27"/>
    <property type="match status" value="1"/>
</dbReference>
<dbReference type="AlphaFoldDB" id="A0A1J5U3K9"/>
<dbReference type="EMBL" id="MIZA01000010">
    <property type="protein sequence ID" value="OIR20628.1"/>
    <property type="molecule type" value="Genomic_DNA"/>
</dbReference>
<protein>
    <submittedName>
        <fullName evidence="5">30S ribosomal protein S27ae</fullName>
    </submittedName>
</protein>
<feature type="domain" description="Small ribosomal subunit protein eS31" evidence="4">
    <location>
        <begin position="3"/>
        <end position="47"/>
    </location>
</feature>
<proteinExistence type="predicted"/>
<dbReference type="NCBIfam" id="NF001669">
    <property type="entry name" value="PRK00432.1"/>
    <property type="match status" value="1"/>
</dbReference>
<dbReference type="Gene3D" id="6.20.50.150">
    <property type="match status" value="1"/>
</dbReference>
<evidence type="ECO:0000256" key="1">
    <source>
        <dbReference type="ARBA" id="ARBA00022833"/>
    </source>
</evidence>
<dbReference type="GO" id="GO:0005840">
    <property type="term" value="C:ribosome"/>
    <property type="evidence" value="ECO:0007669"/>
    <property type="project" value="UniProtKB-KW"/>
</dbReference>
<evidence type="ECO:0000256" key="2">
    <source>
        <dbReference type="ARBA" id="ARBA00022980"/>
    </source>
</evidence>
<gene>
    <name evidence="5" type="ORF">BD935_04840</name>
</gene>
<dbReference type="SUPFAM" id="SSF57829">
    <property type="entry name" value="Zn-binding ribosomal proteins"/>
    <property type="match status" value="1"/>
</dbReference>
<dbReference type="InterPro" id="IPR011332">
    <property type="entry name" value="Ribosomal_zn-bd"/>
</dbReference>
<comment type="caution">
    <text evidence="5">The sequence shown here is derived from an EMBL/GenBank/DDBJ whole genome shotgun (WGS) entry which is preliminary data.</text>
</comment>